<evidence type="ECO:0000313" key="3">
    <source>
        <dbReference type="EMBL" id="KAF2609299.1"/>
    </source>
</evidence>
<organism evidence="3 4">
    <name type="scientific">Brassica cretica</name>
    <name type="common">Mustard</name>
    <dbReference type="NCBI Taxonomy" id="69181"/>
    <lineage>
        <taxon>Eukaryota</taxon>
        <taxon>Viridiplantae</taxon>
        <taxon>Streptophyta</taxon>
        <taxon>Embryophyta</taxon>
        <taxon>Tracheophyta</taxon>
        <taxon>Spermatophyta</taxon>
        <taxon>Magnoliopsida</taxon>
        <taxon>eudicotyledons</taxon>
        <taxon>Gunneridae</taxon>
        <taxon>Pentapetalae</taxon>
        <taxon>rosids</taxon>
        <taxon>malvids</taxon>
        <taxon>Brassicales</taxon>
        <taxon>Brassicaceae</taxon>
        <taxon>Brassiceae</taxon>
        <taxon>Brassica</taxon>
    </lineage>
</organism>
<keyword evidence="1" id="KW-0175">Coiled coil</keyword>
<evidence type="ECO:0008006" key="5">
    <source>
        <dbReference type="Google" id="ProtNLM"/>
    </source>
</evidence>
<evidence type="ECO:0000313" key="4">
    <source>
        <dbReference type="Proteomes" id="UP000712281"/>
    </source>
</evidence>
<name>A0A8S9LTY7_BRACR</name>
<evidence type="ECO:0000256" key="2">
    <source>
        <dbReference type="SAM" id="MobiDB-lite"/>
    </source>
</evidence>
<dbReference type="Proteomes" id="UP000712281">
    <property type="component" value="Unassembled WGS sequence"/>
</dbReference>
<comment type="caution">
    <text evidence="3">The sequence shown here is derived from an EMBL/GenBank/DDBJ whole genome shotgun (WGS) entry which is preliminary data.</text>
</comment>
<gene>
    <name evidence="3" type="ORF">F2Q68_00045674</name>
</gene>
<dbReference type="AlphaFoldDB" id="A0A8S9LTY7"/>
<proteinExistence type="predicted"/>
<reference evidence="3" key="1">
    <citation type="submission" date="2019-12" db="EMBL/GenBank/DDBJ databases">
        <title>Genome sequencing and annotation of Brassica cretica.</title>
        <authorList>
            <person name="Studholme D.J."/>
            <person name="Sarris P.F."/>
        </authorList>
    </citation>
    <scope>NUCLEOTIDE SEQUENCE</scope>
    <source>
        <strain evidence="3">PFS-001/15</strain>
        <tissue evidence="3">Leaf</tissue>
    </source>
</reference>
<protein>
    <recommendedName>
        <fullName evidence="5">Zinc finger GRF-type domain-containing protein</fullName>
    </recommendedName>
</protein>
<evidence type="ECO:0000256" key="1">
    <source>
        <dbReference type="SAM" id="Coils"/>
    </source>
</evidence>
<dbReference type="EMBL" id="QGKW02000276">
    <property type="protein sequence ID" value="KAF2609299.1"/>
    <property type="molecule type" value="Genomic_DNA"/>
</dbReference>
<feature type="coiled-coil region" evidence="1">
    <location>
        <begin position="74"/>
        <end position="111"/>
    </location>
</feature>
<sequence length="274" mass="31553">MKAHKAYYQRVDFVSNSLQGIPQLCPCGSITKQIVDKEDTYDYLFGKRYFICKDFENDGLHYRQPWVIGVQEEVERLKLKVLRHENLLRECEALKEQVKMLVKRVSELEIKKQISRQSLLESLLAKLEPLSDMELALKTKLLSEMISKDMCEMKTKDGVPSLLSHGELRHDVKWCSTYLEKDKDKRKTADTPVAEPEDRPIGVKAAKAASKRKKTGKDEELTKLEGPMEIKKQISRQILLESLLAKPEPLSDMELALKTKLLISKDMCEMKTKA</sequence>
<accession>A0A8S9LTY7</accession>
<feature type="region of interest" description="Disordered" evidence="2">
    <location>
        <begin position="185"/>
        <end position="224"/>
    </location>
</feature>